<dbReference type="Proteomes" id="UP001212498">
    <property type="component" value="Unassembled WGS sequence"/>
</dbReference>
<protein>
    <submittedName>
        <fullName evidence="2">Uncharacterized protein</fullName>
    </submittedName>
</protein>
<comment type="caution">
    <text evidence="2">The sequence shown here is derived from an EMBL/GenBank/DDBJ whole genome shotgun (WGS) entry which is preliminary data.</text>
</comment>
<sequence length="191" mass="19690">MHVASETPVSPAARLLRSLPHRWPTLAGLAFAAFSGLNMGDARDEGMVVFLAALVYLATAVIGKPGVVWTLFCMSVVGVTALRLFDLDVWPALVASAVTLAALGLVNGMLGEPGLRAGQLPAMLVFGGAALVGLSLPPVLGGCLVAAALIGHVVLDVIVWRADKVVTRSLAEFCAVLDLTLGVTILLVVLT</sequence>
<keyword evidence="1" id="KW-0472">Membrane</keyword>
<gene>
    <name evidence="2" type="ORF">OUY24_29920</name>
</gene>
<feature type="transmembrane region" description="Helical" evidence="1">
    <location>
        <begin position="23"/>
        <end position="40"/>
    </location>
</feature>
<evidence type="ECO:0000313" key="3">
    <source>
        <dbReference type="Proteomes" id="UP001212498"/>
    </source>
</evidence>
<keyword evidence="3" id="KW-1185">Reference proteome</keyword>
<keyword evidence="1" id="KW-1133">Transmembrane helix</keyword>
<reference evidence="2 3" key="1">
    <citation type="submission" date="2022-11" db="EMBL/GenBank/DDBJ databases">
        <title>Nonomuraea corallina sp. nov., a new species of the genus Nonomuraea isolated from sea side sediment in Thai sea.</title>
        <authorList>
            <person name="Ngamcharungchit C."/>
            <person name="Matsumoto A."/>
            <person name="Suriyachadkun C."/>
            <person name="Panbangred W."/>
            <person name="Inahashi Y."/>
            <person name="Intra B."/>
        </authorList>
    </citation>
    <scope>NUCLEOTIDE SEQUENCE [LARGE SCALE GENOMIC DNA]</scope>
    <source>
        <strain evidence="2 3">DSM 43553</strain>
    </source>
</reference>
<keyword evidence="1" id="KW-0812">Transmembrane</keyword>
<accession>A0ABT4T5R7</accession>
<evidence type="ECO:0000313" key="2">
    <source>
        <dbReference type="EMBL" id="MDA0644863.1"/>
    </source>
</evidence>
<feature type="transmembrane region" description="Helical" evidence="1">
    <location>
        <begin position="170"/>
        <end position="190"/>
    </location>
</feature>
<evidence type="ECO:0000256" key="1">
    <source>
        <dbReference type="SAM" id="Phobius"/>
    </source>
</evidence>
<proteinExistence type="predicted"/>
<organism evidence="2 3">
    <name type="scientific">Nonomuraea ferruginea</name>
    <dbReference type="NCBI Taxonomy" id="46174"/>
    <lineage>
        <taxon>Bacteria</taxon>
        <taxon>Bacillati</taxon>
        <taxon>Actinomycetota</taxon>
        <taxon>Actinomycetes</taxon>
        <taxon>Streptosporangiales</taxon>
        <taxon>Streptosporangiaceae</taxon>
        <taxon>Nonomuraea</taxon>
    </lineage>
</organism>
<dbReference type="EMBL" id="JAPNUD010000113">
    <property type="protein sequence ID" value="MDA0644863.1"/>
    <property type="molecule type" value="Genomic_DNA"/>
</dbReference>
<feature type="transmembrane region" description="Helical" evidence="1">
    <location>
        <begin position="47"/>
        <end position="77"/>
    </location>
</feature>
<feature type="transmembrane region" description="Helical" evidence="1">
    <location>
        <begin position="89"/>
        <end position="110"/>
    </location>
</feature>
<feature type="transmembrane region" description="Helical" evidence="1">
    <location>
        <begin position="122"/>
        <end position="150"/>
    </location>
</feature>
<dbReference type="RefSeq" id="WP_271278700.1">
    <property type="nucleotide sequence ID" value="NZ_BAABFD010000042.1"/>
</dbReference>
<name>A0ABT4T5R7_9ACTN</name>